<dbReference type="EMBL" id="LGHE01000141">
    <property type="protein sequence ID" value="KUL00818.1"/>
    <property type="molecule type" value="Genomic_DNA"/>
</dbReference>
<dbReference type="PANTHER" id="PTHR12697:SF5">
    <property type="entry name" value="DEOXYHYPUSINE HYDROXYLASE"/>
    <property type="match status" value="1"/>
</dbReference>
<feature type="compositionally biased region" description="Basic and acidic residues" evidence="2">
    <location>
        <begin position="851"/>
        <end position="860"/>
    </location>
</feature>
<dbReference type="PANTHER" id="PTHR12697">
    <property type="entry name" value="PBS LYASE HEAT-LIKE PROTEIN"/>
    <property type="match status" value="1"/>
</dbReference>
<dbReference type="InterPro" id="IPR011989">
    <property type="entry name" value="ARM-like"/>
</dbReference>
<dbReference type="InterPro" id="IPR021133">
    <property type="entry name" value="HEAT_type_2"/>
</dbReference>
<feature type="region of interest" description="Disordered" evidence="2">
    <location>
        <begin position="838"/>
        <end position="860"/>
    </location>
</feature>
<protein>
    <submittedName>
        <fullName evidence="3">Heat repeat-containing PBS lyase</fullName>
    </submittedName>
</protein>
<feature type="region of interest" description="Disordered" evidence="2">
    <location>
        <begin position="453"/>
        <end position="489"/>
    </location>
</feature>
<name>A0A101IT30_9EURY</name>
<sequence length="1201" mass="130390">RAPDTRRKPPAKAGGSSLVTDREYCLNTERSGQTAPPKHILWVRDMAFFDKFRTNIEGLRQAKDYPGLIAVLDGPEPGNRADAARALSALGVPAIPDLQKALENANPASRARMTGALASVGTPSIPLLLALILRASPALQASIASAIAGTGDSMIEALLPALHHEQPAIRRATVIALQGMGRKAVQPLSEALHDSNHSVRREAANVLSSLRWVPDDTSEKVSFYYLREDWTELAKLQGAAVPVLLTALGSKDPRTRCESARTLGKIHDSRAIPALVRAVKDPQMTVRIRAVEALGEMGDDRAKPPLAEALNDPHHQVRMEAAWALGRLGWVPQSDLQRAEYLIAKEQWSSLVRMGRVAILPLIRALEVEYSGVRTGASEALRQLGQPALSALCVEAGSKNPARQQRAHNALNYIRRRQEETTLSQPAQEDSSHYEKELKEGLAIQKRFEKQYGRPNYAPKPSPQPVTPAGPAPNSPEKPAEKAVEEPKKAVSLGDLLKESQQAEAAWAKVKARLREEPSAPVGSIPLDLLIPLEFEEEIAGTDEAEQEPVLQPEAPEPQELEIPVIPRKAPEPEPKEPVPEKTPLERCLEALRSSDESVRATAIAALQGMGSEAVGYLIEALKDPHYGVRIAAVEGLGEIRDPVAVEPLILLLRDAREDVRIAAVRALEHIGDRRSIRPLILLFRDRYHGVRVAAADAVAIFGRDALGQLEEALDDPVPVVRVTAARAIGLIGATESVPALIDHLGDEAPEVRWSVARALAEFGSLAIEPLALVLRKGRKEMRLAAIDALGEVPDKKAGDVLLYALEDEDEDVRAKAAATLRKRQVIDVWRRTLGSQVSEEERAPKKKRTVRSEDKKAFEQSGRQEIDTLVGALKEKDWNMQLGAATRLIMMGRPAVDGLIRALRDENPEVQTAAASILGEMRETAVAPLMDALSDTDRFVRLVAARNLGKIGNKRAIEALIGSLHQEPDSEVRAAVAEALGYMGSRQAIEPLALALQDRDEAVKIAAARSLGYIGDLRAIEPLILALNDVDDRVRYAALETLKDPGDTMRGHLIEALHAGDITFRAGVAEALEAGGWEPETGEDLTRYLMARGRWSEVEAVGADALPVLAGALSDSSIEVRANAVRAIERIGGEETVALLILALQDDALTVRKRAEWALIDMGDAVISKLDLAAAEGRPEVWEGLQRIIAEIRAKGTGTL</sequence>
<dbReference type="Proteomes" id="UP000054598">
    <property type="component" value="Unassembled WGS sequence"/>
</dbReference>
<feature type="compositionally biased region" description="Basic and acidic residues" evidence="2">
    <location>
        <begin position="478"/>
        <end position="489"/>
    </location>
</feature>
<evidence type="ECO:0000313" key="3">
    <source>
        <dbReference type="EMBL" id="KUL00818.1"/>
    </source>
</evidence>
<dbReference type="SMART" id="SM00567">
    <property type="entry name" value="EZ_HEAT"/>
    <property type="match status" value="22"/>
</dbReference>
<dbReference type="InterPro" id="IPR016024">
    <property type="entry name" value="ARM-type_fold"/>
</dbReference>
<organism evidence="3 4">
    <name type="scientific">Methanoculleus marisnigri</name>
    <dbReference type="NCBI Taxonomy" id="2198"/>
    <lineage>
        <taxon>Archaea</taxon>
        <taxon>Methanobacteriati</taxon>
        <taxon>Methanobacteriota</taxon>
        <taxon>Stenosarchaea group</taxon>
        <taxon>Methanomicrobia</taxon>
        <taxon>Methanomicrobiales</taxon>
        <taxon>Methanomicrobiaceae</taxon>
        <taxon>Methanoculleus</taxon>
    </lineage>
</organism>
<dbReference type="PROSITE" id="PS50077">
    <property type="entry name" value="HEAT_REPEAT"/>
    <property type="match status" value="1"/>
</dbReference>
<evidence type="ECO:0000256" key="1">
    <source>
        <dbReference type="ARBA" id="ARBA00045876"/>
    </source>
</evidence>
<dbReference type="AlphaFoldDB" id="A0A101IT30"/>
<dbReference type="GO" id="GO:0016829">
    <property type="term" value="F:lyase activity"/>
    <property type="evidence" value="ECO:0007669"/>
    <property type="project" value="UniProtKB-KW"/>
</dbReference>
<keyword evidence="3" id="KW-0456">Lyase</keyword>
<accession>A0A101IT30</accession>
<dbReference type="SUPFAM" id="SSF48371">
    <property type="entry name" value="ARM repeat"/>
    <property type="match status" value="4"/>
</dbReference>
<dbReference type="Pfam" id="PF03130">
    <property type="entry name" value="HEAT_PBS"/>
    <property type="match status" value="2"/>
</dbReference>
<dbReference type="InterPro" id="IPR000225">
    <property type="entry name" value="Armadillo"/>
</dbReference>
<feature type="compositionally biased region" description="Pro residues" evidence="2">
    <location>
        <begin position="458"/>
        <end position="476"/>
    </location>
</feature>
<reference evidence="4" key="1">
    <citation type="journal article" date="2015" name="MBio">
        <title>Genome-Resolved Metagenomic Analysis Reveals Roles for Candidate Phyla and Other Microbial Community Members in Biogeochemical Transformations in Oil Reservoirs.</title>
        <authorList>
            <person name="Hu P."/>
            <person name="Tom L."/>
            <person name="Singh A."/>
            <person name="Thomas B.C."/>
            <person name="Baker B.J."/>
            <person name="Piceno Y.M."/>
            <person name="Andersen G.L."/>
            <person name="Banfield J.F."/>
        </authorList>
    </citation>
    <scope>NUCLEOTIDE SEQUENCE [LARGE SCALE GENOMIC DNA]</scope>
</reference>
<dbReference type="PATRIC" id="fig|2198.3.peg.1149"/>
<dbReference type="SMART" id="SM00185">
    <property type="entry name" value="ARM"/>
    <property type="match status" value="7"/>
</dbReference>
<proteinExistence type="predicted"/>
<dbReference type="Pfam" id="PF13646">
    <property type="entry name" value="HEAT_2"/>
    <property type="match status" value="7"/>
</dbReference>
<dbReference type="InterPro" id="IPR004155">
    <property type="entry name" value="PBS_lyase_HEAT"/>
</dbReference>
<dbReference type="Gene3D" id="1.25.10.10">
    <property type="entry name" value="Leucine-rich Repeat Variant"/>
    <property type="match status" value="7"/>
</dbReference>
<evidence type="ECO:0000313" key="4">
    <source>
        <dbReference type="Proteomes" id="UP000054598"/>
    </source>
</evidence>
<dbReference type="GO" id="GO:0016491">
    <property type="term" value="F:oxidoreductase activity"/>
    <property type="evidence" value="ECO:0007669"/>
    <property type="project" value="TreeGrafter"/>
</dbReference>
<evidence type="ECO:0000256" key="2">
    <source>
        <dbReference type="SAM" id="MobiDB-lite"/>
    </source>
</evidence>
<feature type="non-terminal residue" evidence="3">
    <location>
        <position position="1"/>
    </location>
</feature>
<gene>
    <name evidence="3" type="ORF">XE10_1265</name>
</gene>
<comment type="function">
    <text evidence="1">Catalyzes the hydroxylation of the N(6)-(4-aminobutyl)-L-lysine intermediate produced by deoxyhypusine synthase/DHPS on a critical lysine of the eukaryotic translation initiation factor 5A/eIF-5A. This is the second step of the post-translational modification of that lysine into an unusual amino acid residue named hypusine. Hypusination is unique to mature eIF-5A factor and is essential for its function.</text>
</comment>
<comment type="caution">
    <text evidence="3">The sequence shown here is derived from an EMBL/GenBank/DDBJ whole genome shotgun (WGS) entry which is preliminary data.</text>
</comment>